<feature type="region of interest" description="Disordered" evidence="1">
    <location>
        <begin position="1"/>
        <end position="64"/>
    </location>
</feature>
<reference evidence="2" key="1">
    <citation type="journal article" date="2014" name="Int. J. Syst. Evol. Microbiol.">
        <title>Complete genome sequence of Corynebacterium casei LMG S-19264T (=DSM 44701T), isolated from a smear-ripened cheese.</title>
        <authorList>
            <consortium name="US DOE Joint Genome Institute (JGI-PGF)"/>
            <person name="Walter F."/>
            <person name="Albersmeier A."/>
            <person name="Kalinowski J."/>
            <person name="Ruckert C."/>
        </authorList>
    </citation>
    <scope>NUCLEOTIDE SEQUENCE</scope>
    <source>
        <strain evidence="2">CGMCC 1.15447</strain>
    </source>
</reference>
<evidence type="ECO:0000313" key="3">
    <source>
        <dbReference type="Proteomes" id="UP000648801"/>
    </source>
</evidence>
<evidence type="ECO:0000313" key="2">
    <source>
        <dbReference type="EMBL" id="GGA53807.1"/>
    </source>
</evidence>
<dbReference type="Proteomes" id="UP000648801">
    <property type="component" value="Unassembled WGS sequence"/>
</dbReference>
<proteinExistence type="predicted"/>
<sequence length="104" mass="11216">MVGDRGLTDAGGLADDIHFGTNDNGSRTVAHRTVDGPLACLRGEADGEDKGGYGNAEEWPGNGERQVCDGAETKVPQEISRCSLVLLMDLHKTSRKAQRQLRHE</sequence>
<accession>A0A916RDI9</accession>
<gene>
    <name evidence="2" type="ORF">GCM10011507_01200</name>
</gene>
<evidence type="ECO:0000256" key="1">
    <source>
        <dbReference type="SAM" id="MobiDB-lite"/>
    </source>
</evidence>
<organism evidence="2 3">
    <name type="scientific">Edaphobacter acidisoli</name>
    <dbReference type="NCBI Taxonomy" id="2040573"/>
    <lineage>
        <taxon>Bacteria</taxon>
        <taxon>Pseudomonadati</taxon>
        <taxon>Acidobacteriota</taxon>
        <taxon>Terriglobia</taxon>
        <taxon>Terriglobales</taxon>
        <taxon>Acidobacteriaceae</taxon>
        <taxon>Edaphobacter</taxon>
    </lineage>
</organism>
<name>A0A916RDI9_9BACT</name>
<dbReference type="EMBL" id="BMJB01000001">
    <property type="protein sequence ID" value="GGA53807.1"/>
    <property type="molecule type" value="Genomic_DNA"/>
</dbReference>
<comment type="caution">
    <text evidence="2">The sequence shown here is derived from an EMBL/GenBank/DDBJ whole genome shotgun (WGS) entry which is preliminary data.</text>
</comment>
<keyword evidence="3" id="KW-1185">Reference proteome</keyword>
<reference evidence="2" key="2">
    <citation type="submission" date="2020-09" db="EMBL/GenBank/DDBJ databases">
        <authorList>
            <person name="Sun Q."/>
            <person name="Zhou Y."/>
        </authorList>
    </citation>
    <scope>NUCLEOTIDE SEQUENCE</scope>
    <source>
        <strain evidence="2">CGMCC 1.15447</strain>
    </source>
</reference>
<dbReference type="AlphaFoldDB" id="A0A916RDI9"/>
<protein>
    <submittedName>
        <fullName evidence="2">Uncharacterized protein</fullName>
    </submittedName>
</protein>